<keyword evidence="4" id="KW-1185">Reference proteome</keyword>
<dbReference type="InterPro" id="IPR041985">
    <property type="entry name" value="Ribosomal_eL14_KOW"/>
</dbReference>
<protein>
    <recommendedName>
        <fullName evidence="5">RNA-binding protein</fullName>
    </recommendedName>
</protein>
<dbReference type="AlphaFoldDB" id="A0A7V7QHU4"/>
<evidence type="ECO:0000256" key="1">
    <source>
        <dbReference type="ARBA" id="ARBA00022980"/>
    </source>
</evidence>
<dbReference type="CDD" id="cd06088">
    <property type="entry name" value="KOW_RPL14"/>
    <property type="match status" value="1"/>
</dbReference>
<dbReference type="OrthoDB" id="1683515at2"/>
<sequence>MERFEVGMLALSKAGHDKGDLYVIARVNRDYVYLVNGENHSFEKPKKKNVKHIQIIKHIDESLQKKLKENSKIQNEEVKRVIKLYCLKNKNEE</sequence>
<keyword evidence="2" id="KW-0687">Ribonucleoprotein</keyword>
<evidence type="ECO:0000313" key="4">
    <source>
        <dbReference type="Proteomes" id="UP000461768"/>
    </source>
</evidence>
<keyword evidence="1" id="KW-0689">Ribosomal protein</keyword>
<dbReference type="EMBL" id="WAGX01000008">
    <property type="protein sequence ID" value="KAB1434442.1"/>
    <property type="molecule type" value="Genomic_DNA"/>
</dbReference>
<gene>
    <name evidence="3" type="ORF">F7O84_18325</name>
</gene>
<dbReference type="InterPro" id="IPR014722">
    <property type="entry name" value="Rib_uL2_dom2"/>
</dbReference>
<dbReference type="SUPFAM" id="SSF50104">
    <property type="entry name" value="Translation proteins SH3-like domain"/>
    <property type="match status" value="1"/>
</dbReference>
<organism evidence="3 4">
    <name type="scientific">Candidatus Galacturonatibacter soehngenii</name>
    <dbReference type="NCBI Taxonomy" id="2307010"/>
    <lineage>
        <taxon>Bacteria</taxon>
        <taxon>Bacillati</taxon>
        <taxon>Bacillota</taxon>
        <taxon>Clostridia</taxon>
        <taxon>Lachnospirales</taxon>
        <taxon>Lachnospiraceae</taxon>
        <taxon>Candidatus Galacturonatibacter</taxon>
    </lineage>
</organism>
<dbReference type="GO" id="GO:0005840">
    <property type="term" value="C:ribosome"/>
    <property type="evidence" value="ECO:0007669"/>
    <property type="project" value="UniProtKB-KW"/>
</dbReference>
<dbReference type="Proteomes" id="UP000461768">
    <property type="component" value="Unassembled WGS sequence"/>
</dbReference>
<evidence type="ECO:0008006" key="5">
    <source>
        <dbReference type="Google" id="ProtNLM"/>
    </source>
</evidence>
<dbReference type="RefSeq" id="WP_151148531.1">
    <property type="nucleotide sequence ID" value="NZ_WAGX01000008.1"/>
</dbReference>
<proteinExistence type="predicted"/>
<name>A0A7V7QHU4_9FIRM</name>
<dbReference type="Gene3D" id="2.30.30.30">
    <property type="match status" value="1"/>
</dbReference>
<comment type="caution">
    <text evidence="3">The sequence shown here is derived from an EMBL/GenBank/DDBJ whole genome shotgun (WGS) entry which is preliminary data.</text>
</comment>
<evidence type="ECO:0000313" key="3">
    <source>
        <dbReference type="EMBL" id="KAB1434442.1"/>
    </source>
</evidence>
<reference evidence="3 4" key="2">
    <citation type="submission" date="2020-02" db="EMBL/GenBank/DDBJ databases">
        <title>Candidatus Galacturonibacter soehngenii shows hetero-acetogenic catabolism of galacturonic acid but lacks a canonical carbon monoxide dehydrogenase/acetyl-CoA synthase complex.</title>
        <authorList>
            <person name="Diender M."/>
            <person name="Stouten G.R."/>
            <person name="Petersen J.F."/>
            <person name="Nielsen P.H."/>
            <person name="Dueholm M.S."/>
            <person name="Pronk J.T."/>
            <person name="Van Loosdrecht M.C.M."/>
        </authorList>
    </citation>
    <scope>NUCLEOTIDE SEQUENCE [LARGE SCALE GENOMIC DNA]</scope>
    <source>
        <strain evidence="3">GalUA</strain>
    </source>
</reference>
<dbReference type="InterPro" id="IPR008991">
    <property type="entry name" value="Translation_prot_SH3-like_sf"/>
</dbReference>
<reference evidence="3 4" key="1">
    <citation type="submission" date="2019-09" db="EMBL/GenBank/DDBJ databases">
        <authorList>
            <person name="Valk L.C."/>
        </authorList>
    </citation>
    <scope>NUCLEOTIDE SEQUENCE [LARGE SCALE GENOMIC DNA]</scope>
    <source>
        <strain evidence="3">GalUA</strain>
    </source>
</reference>
<dbReference type="GO" id="GO:1990904">
    <property type="term" value="C:ribonucleoprotein complex"/>
    <property type="evidence" value="ECO:0007669"/>
    <property type="project" value="UniProtKB-KW"/>
</dbReference>
<accession>A0A7V7QHU4</accession>
<evidence type="ECO:0000256" key="2">
    <source>
        <dbReference type="ARBA" id="ARBA00023274"/>
    </source>
</evidence>